<gene>
    <name evidence="1" type="ORF">DFA_02303</name>
</gene>
<dbReference type="GeneID" id="14871245"/>
<sequence>MNTNTNNIYLLSLKDIEELTNICKDLNISIPKPRNRTTLRSCIAARLKEKEWYQSAIVDDNPLNKYHRGTVDYALPWILVSSILKHAYNLSGQCNCHCNSFTSTPTTSCLIHYRGSGKIYDSERWPIGSSSSSSSSKLYTAWRIDICLISKQVYQYVSNHLFDRLTIRGMEQSNNLWQSVSKQWSIVKRLKRLSVNTHGLDDILDDSHLAQQTYRELTRFKSITNSFTLAHLNKMARLMPNLTSIAITMQSCISKTMTNLLFQNDSVLINLVDIEFGTGTTLPFTNFSKITRKRIRKLVISYDRINEMLKTLPLHIKQQLEVTSATFSCVPLLQDYPKIHSLYLKRELPYYQQYIPDPNQCKWPIALDTVYCSDMSSWGHYLKTIPTLKCYKDHYTYIIDEYHSKLSTIENLSLPLLEQITLNIPPTKIHTLSSSPNFKIQSTKFVDNPNNNNLVFYRIKLIKK</sequence>
<evidence type="ECO:0000313" key="1">
    <source>
        <dbReference type="EMBL" id="EGG19059.1"/>
    </source>
</evidence>
<evidence type="ECO:0000313" key="2">
    <source>
        <dbReference type="Proteomes" id="UP000007797"/>
    </source>
</evidence>
<dbReference type="RefSeq" id="XP_004366692.1">
    <property type="nucleotide sequence ID" value="XM_004366635.1"/>
</dbReference>
<reference evidence="2" key="1">
    <citation type="journal article" date="2011" name="Genome Res.">
        <title>Phylogeny-wide analysis of social amoeba genomes highlights ancient origins for complex intercellular communication.</title>
        <authorList>
            <person name="Heidel A.J."/>
            <person name="Lawal H.M."/>
            <person name="Felder M."/>
            <person name="Schilde C."/>
            <person name="Helps N.R."/>
            <person name="Tunggal B."/>
            <person name="Rivero F."/>
            <person name="John U."/>
            <person name="Schleicher M."/>
            <person name="Eichinger L."/>
            <person name="Platzer M."/>
            <person name="Noegel A.A."/>
            <person name="Schaap P."/>
            <person name="Gloeckner G."/>
        </authorList>
    </citation>
    <scope>NUCLEOTIDE SEQUENCE [LARGE SCALE GENOMIC DNA]</scope>
    <source>
        <strain evidence="2">SH3</strain>
    </source>
</reference>
<dbReference type="Proteomes" id="UP000007797">
    <property type="component" value="Unassembled WGS sequence"/>
</dbReference>
<proteinExistence type="predicted"/>
<protein>
    <submittedName>
        <fullName evidence="1">Uncharacterized protein</fullName>
    </submittedName>
</protein>
<dbReference type="EMBL" id="GL883016">
    <property type="protein sequence ID" value="EGG19059.1"/>
    <property type="molecule type" value="Genomic_DNA"/>
</dbReference>
<name>F4PZ30_CACFS</name>
<accession>F4PZ30</accession>
<dbReference type="AlphaFoldDB" id="F4PZ30"/>
<keyword evidence="2" id="KW-1185">Reference proteome</keyword>
<dbReference type="KEGG" id="dfa:DFA_02303"/>
<organism evidence="1 2">
    <name type="scientific">Cavenderia fasciculata</name>
    <name type="common">Slime mold</name>
    <name type="synonym">Dictyostelium fasciculatum</name>
    <dbReference type="NCBI Taxonomy" id="261658"/>
    <lineage>
        <taxon>Eukaryota</taxon>
        <taxon>Amoebozoa</taxon>
        <taxon>Evosea</taxon>
        <taxon>Eumycetozoa</taxon>
        <taxon>Dictyostelia</taxon>
        <taxon>Acytosteliales</taxon>
        <taxon>Cavenderiaceae</taxon>
        <taxon>Cavenderia</taxon>
    </lineage>
</organism>
<dbReference type="OrthoDB" id="24294at2759"/>